<comment type="caution">
    <text evidence="2">The sequence shown here is derived from an EMBL/GenBank/DDBJ whole genome shotgun (WGS) entry which is preliminary data.</text>
</comment>
<keyword evidence="1" id="KW-0812">Transmembrane</keyword>
<reference evidence="2 3" key="1">
    <citation type="submission" date="2020-08" db="EMBL/GenBank/DDBJ databases">
        <title>Genomic Encyclopedia of Type Strains, Phase IV (KMG-IV): sequencing the most valuable type-strain genomes for metagenomic binning, comparative biology and taxonomic classification.</title>
        <authorList>
            <person name="Goeker M."/>
        </authorList>
    </citation>
    <scope>NUCLEOTIDE SEQUENCE [LARGE SCALE GENOMIC DNA]</scope>
    <source>
        <strain evidence="2 3">DSM 10633</strain>
    </source>
</reference>
<name>A0A840PXP8_URETH</name>
<proteinExistence type="predicted"/>
<gene>
    <name evidence="2" type="ORF">HNR36_000007</name>
</gene>
<evidence type="ECO:0000313" key="2">
    <source>
        <dbReference type="EMBL" id="MBB5147626.1"/>
    </source>
</evidence>
<dbReference type="EMBL" id="JACHGZ010000001">
    <property type="protein sequence ID" value="MBB5147626.1"/>
    <property type="molecule type" value="Genomic_DNA"/>
</dbReference>
<keyword evidence="1" id="KW-0472">Membrane</keyword>
<keyword evidence="1" id="KW-1133">Transmembrane helix</keyword>
<evidence type="ECO:0000256" key="1">
    <source>
        <dbReference type="SAM" id="Phobius"/>
    </source>
</evidence>
<protein>
    <submittedName>
        <fullName evidence="2">Uncharacterized protein</fullName>
    </submittedName>
</protein>
<accession>A0A840PXP8</accession>
<dbReference type="RefSeq" id="WP_016837016.1">
    <property type="nucleotide sequence ID" value="NZ_AP018335.1"/>
</dbReference>
<keyword evidence="3" id="KW-1185">Reference proteome</keyword>
<organism evidence="2 3">
    <name type="scientific">Ureibacillus thermosphaericus</name>
    <dbReference type="NCBI Taxonomy" id="51173"/>
    <lineage>
        <taxon>Bacteria</taxon>
        <taxon>Bacillati</taxon>
        <taxon>Bacillota</taxon>
        <taxon>Bacilli</taxon>
        <taxon>Bacillales</taxon>
        <taxon>Caryophanaceae</taxon>
        <taxon>Ureibacillus</taxon>
    </lineage>
</organism>
<dbReference type="Proteomes" id="UP000557217">
    <property type="component" value="Unassembled WGS sequence"/>
</dbReference>
<sequence length="70" mass="7994">MDNTRSKIIEPTIIVISIIMIITAILLIINVNLKHRIAVDTINQFYEKGGLPVYSENANMTFSFYCDMDN</sequence>
<feature type="transmembrane region" description="Helical" evidence="1">
    <location>
        <begin position="12"/>
        <end position="33"/>
    </location>
</feature>
<dbReference type="AlphaFoldDB" id="A0A840PXP8"/>
<evidence type="ECO:0000313" key="3">
    <source>
        <dbReference type="Proteomes" id="UP000557217"/>
    </source>
</evidence>